<dbReference type="InterPro" id="IPR032378">
    <property type="entry name" value="ZC3H15/TMA46_C"/>
</dbReference>
<evidence type="ECO:0000313" key="2">
    <source>
        <dbReference type="EMBL" id="KYQ91102.1"/>
    </source>
</evidence>
<dbReference type="Proteomes" id="UP000076078">
    <property type="component" value="Unassembled WGS sequence"/>
</dbReference>
<protein>
    <recommendedName>
        <fullName evidence="1">RWD domain-containing protein</fullName>
    </recommendedName>
</protein>
<dbReference type="Gene3D" id="3.10.110.10">
    <property type="entry name" value="Ubiquitin Conjugating Enzyme"/>
    <property type="match status" value="1"/>
</dbReference>
<dbReference type="SMART" id="SM00591">
    <property type="entry name" value="RWD"/>
    <property type="match status" value="1"/>
</dbReference>
<dbReference type="AlphaFoldDB" id="A0A151ZAX2"/>
<evidence type="ECO:0000259" key="1">
    <source>
        <dbReference type="PROSITE" id="PS50908"/>
    </source>
</evidence>
<organism evidence="2 3">
    <name type="scientific">Tieghemostelium lacteum</name>
    <name type="common">Slime mold</name>
    <name type="synonym">Dictyostelium lacteum</name>
    <dbReference type="NCBI Taxonomy" id="361077"/>
    <lineage>
        <taxon>Eukaryota</taxon>
        <taxon>Amoebozoa</taxon>
        <taxon>Evosea</taxon>
        <taxon>Eumycetozoa</taxon>
        <taxon>Dictyostelia</taxon>
        <taxon>Dictyosteliales</taxon>
        <taxon>Raperosteliaceae</taxon>
        <taxon>Tieghemostelium</taxon>
    </lineage>
</organism>
<dbReference type="SUPFAM" id="SSF54495">
    <property type="entry name" value="UBC-like"/>
    <property type="match status" value="1"/>
</dbReference>
<dbReference type="PROSITE" id="PS50908">
    <property type="entry name" value="RWD"/>
    <property type="match status" value="1"/>
</dbReference>
<evidence type="ECO:0000313" key="3">
    <source>
        <dbReference type="Proteomes" id="UP000076078"/>
    </source>
</evidence>
<accession>A0A151ZAX2</accession>
<dbReference type="OrthoDB" id="277175at2759"/>
<dbReference type="FunCoup" id="A0A151ZAX2">
    <property type="interactions" value="430"/>
</dbReference>
<gene>
    <name evidence="2" type="ORF">DLAC_08008</name>
</gene>
<dbReference type="PANTHER" id="PTHR12292">
    <property type="entry name" value="RWD DOMAIN-CONTAINING PROTEIN"/>
    <property type="match status" value="1"/>
</dbReference>
<dbReference type="InterPro" id="IPR040213">
    <property type="entry name" value="GIR2-like"/>
</dbReference>
<name>A0A151ZAX2_TIELA</name>
<dbReference type="GO" id="GO:0009893">
    <property type="term" value="P:positive regulation of metabolic process"/>
    <property type="evidence" value="ECO:0007669"/>
    <property type="project" value="UniProtKB-ARBA"/>
</dbReference>
<feature type="domain" description="RWD" evidence="1">
    <location>
        <begin position="1"/>
        <end position="103"/>
    </location>
</feature>
<dbReference type="STRING" id="361077.A0A151ZAX2"/>
<sequence length="234" mass="26960">MEIEALGAIYMDNFQIINDDNIQITLIPNPGGDDNFVGIILDIKFTTEYPNEIPNIELIPHLKLTKDKIQDLHIDIVKQANENIGTSMIFILAGVIKEWLDQNNVDPDLVEEVEEVEESSSEEEEEQERVFDGTPVTVETFNQWKIKFLQETQPIKKEKITNKLTGRQLFQTDASLSTSDNRFMEEGEESTNFNLSTIKAKIEDIAQQVDWSLFKDEDIPEDFDIEEDEEETDE</sequence>
<dbReference type="GO" id="GO:0051246">
    <property type="term" value="P:regulation of protein metabolic process"/>
    <property type="evidence" value="ECO:0007669"/>
    <property type="project" value="UniProtKB-ARBA"/>
</dbReference>
<dbReference type="Pfam" id="PF05773">
    <property type="entry name" value="RWD"/>
    <property type="match status" value="1"/>
</dbReference>
<dbReference type="InParanoid" id="A0A151ZAX2"/>
<dbReference type="Pfam" id="PF16543">
    <property type="entry name" value="DFRP_C"/>
    <property type="match status" value="1"/>
</dbReference>
<dbReference type="InterPro" id="IPR016135">
    <property type="entry name" value="UBQ-conjugating_enzyme/RWD"/>
</dbReference>
<dbReference type="Gene3D" id="6.20.400.10">
    <property type="match status" value="1"/>
</dbReference>
<dbReference type="FunFam" id="3.10.110.10:FF:000050">
    <property type="entry name" value="eIF-2-alpha kinase GCN2"/>
    <property type="match status" value="1"/>
</dbReference>
<proteinExistence type="predicted"/>
<dbReference type="InterPro" id="IPR006575">
    <property type="entry name" value="RWD_dom"/>
</dbReference>
<keyword evidence="3" id="KW-1185">Reference proteome</keyword>
<dbReference type="EMBL" id="LODT01000035">
    <property type="protein sequence ID" value="KYQ91102.1"/>
    <property type="molecule type" value="Genomic_DNA"/>
</dbReference>
<comment type="caution">
    <text evidence="2">The sequence shown here is derived from an EMBL/GenBank/DDBJ whole genome shotgun (WGS) entry which is preliminary data.</text>
</comment>
<dbReference type="CDD" id="cd23823">
    <property type="entry name" value="RWD_GCN2"/>
    <property type="match status" value="1"/>
</dbReference>
<reference evidence="2 3" key="1">
    <citation type="submission" date="2015-12" db="EMBL/GenBank/DDBJ databases">
        <title>Dictyostelia acquired genes for synthesis and detection of signals that induce cell-type specialization by lateral gene transfer from prokaryotes.</title>
        <authorList>
            <person name="Gloeckner G."/>
            <person name="Schaap P."/>
        </authorList>
    </citation>
    <scope>NUCLEOTIDE SEQUENCE [LARGE SCALE GENOMIC DNA]</scope>
    <source>
        <strain evidence="2 3">TK</strain>
    </source>
</reference>
<dbReference type="GO" id="GO:0033554">
    <property type="term" value="P:cellular response to stress"/>
    <property type="evidence" value="ECO:0007669"/>
    <property type="project" value="UniProtKB-ARBA"/>
</dbReference>
<dbReference type="OMA" id="QWDEHKK"/>
<dbReference type="GO" id="GO:0010468">
    <property type="term" value="P:regulation of gene expression"/>
    <property type="evidence" value="ECO:0007669"/>
    <property type="project" value="UniProtKB-ARBA"/>
</dbReference>